<feature type="compositionally biased region" description="Basic and acidic residues" evidence="2">
    <location>
        <begin position="223"/>
        <end position="241"/>
    </location>
</feature>
<keyword evidence="4" id="KW-1185">Reference proteome</keyword>
<dbReference type="GeneID" id="117148573"/>
<sequence>MDVRMKCTSEEPVSPEQKIPASSQRLLQFTNCRLVRDHRIIHEDLWVRDGRIVNPEPVFFDERAKAHCRIDCGGAIIAPGYIDLQINGGYGVDFSYDTETIEEGVATVARGLVKSGVTSFCPTLVTSPSDSYHTILPRIPAEVPKGAGILGIHAEGPFINPQKKGAHPEHCIQTIDKHAEGDVRLAGTHQDHHPGAGEGHRSGGDWPAGGARHHRGPGPLDGLAERRREGRAAGRHADHAPVQRHAAVPPPRSRPGGTAGLGRSAAR</sequence>
<name>A0A6P8L859_DROMA</name>
<evidence type="ECO:0000256" key="2">
    <source>
        <dbReference type="SAM" id="MobiDB-lite"/>
    </source>
</evidence>
<evidence type="ECO:0000259" key="3">
    <source>
        <dbReference type="Pfam" id="PF01979"/>
    </source>
</evidence>
<dbReference type="GO" id="GO:0006046">
    <property type="term" value="P:N-acetylglucosamine catabolic process"/>
    <property type="evidence" value="ECO:0007669"/>
    <property type="project" value="TreeGrafter"/>
</dbReference>
<protein>
    <submittedName>
        <fullName evidence="5">N-acetylglucosamine-6-phosphate deacetylase isoform X2</fullName>
    </submittedName>
</protein>
<dbReference type="SUPFAM" id="SSF51556">
    <property type="entry name" value="Metallo-dependent hydrolases"/>
    <property type="match status" value="1"/>
</dbReference>
<dbReference type="AlphaFoldDB" id="A0A6P8L859"/>
<gene>
    <name evidence="5" type="primary">LOC117148573</name>
</gene>
<evidence type="ECO:0000313" key="5">
    <source>
        <dbReference type="RefSeq" id="XP_033171929.1"/>
    </source>
</evidence>
<feature type="compositionally biased region" description="Basic and acidic residues" evidence="2">
    <location>
        <begin position="187"/>
        <end position="203"/>
    </location>
</feature>
<evidence type="ECO:0000256" key="1">
    <source>
        <dbReference type="ARBA" id="ARBA00022801"/>
    </source>
</evidence>
<keyword evidence="1" id="KW-0378">Hydrolase</keyword>
<dbReference type="SUPFAM" id="SSF51338">
    <property type="entry name" value="Composite domain of metallo-dependent hydrolases"/>
    <property type="match status" value="1"/>
</dbReference>
<dbReference type="Pfam" id="PF01979">
    <property type="entry name" value="Amidohydro_1"/>
    <property type="match status" value="1"/>
</dbReference>
<accession>A0A6P8L859</accession>
<dbReference type="InterPro" id="IPR011059">
    <property type="entry name" value="Metal-dep_hydrolase_composite"/>
</dbReference>
<feature type="region of interest" description="Disordered" evidence="2">
    <location>
        <begin position="187"/>
        <end position="267"/>
    </location>
</feature>
<dbReference type="PANTHER" id="PTHR11113:SF14">
    <property type="entry name" value="N-ACETYLGLUCOSAMINE-6-PHOSPHATE DEACETYLASE"/>
    <property type="match status" value="1"/>
</dbReference>
<organism evidence="4 5">
    <name type="scientific">Drosophila mauritiana</name>
    <name type="common">Fruit fly</name>
    <dbReference type="NCBI Taxonomy" id="7226"/>
    <lineage>
        <taxon>Eukaryota</taxon>
        <taxon>Metazoa</taxon>
        <taxon>Ecdysozoa</taxon>
        <taxon>Arthropoda</taxon>
        <taxon>Hexapoda</taxon>
        <taxon>Insecta</taxon>
        <taxon>Pterygota</taxon>
        <taxon>Neoptera</taxon>
        <taxon>Endopterygota</taxon>
        <taxon>Diptera</taxon>
        <taxon>Brachycera</taxon>
        <taxon>Muscomorpha</taxon>
        <taxon>Ephydroidea</taxon>
        <taxon>Drosophilidae</taxon>
        <taxon>Drosophila</taxon>
        <taxon>Sophophora</taxon>
    </lineage>
</organism>
<proteinExistence type="predicted"/>
<evidence type="ECO:0000313" key="4">
    <source>
        <dbReference type="Proteomes" id="UP000515162"/>
    </source>
</evidence>
<reference evidence="5" key="1">
    <citation type="submission" date="2025-08" db="UniProtKB">
        <authorList>
            <consortium name="RefSeq"/>
        </authorList>
    </citation>
    <scope>IDENTIFICATION</scope>
    <source>
        <strain evidence="5">Mau12</strain>
        <tissue evidence="5">Whole Body</tissue>
    </source>
</reference>
<dbReference type="InterPro" id="IPR032466">
    <property type="entry name" value="Metal_Hydrolase"/>
</dbReference>
<dbReference type="PANTHER" id="PTHR11113">
    <property type="entry name" value="N-ACETYLGLUCOSAMINE-6-PHOSPHATE DEACETYLASE"/>
    <property type="match status" value="1"/>
</dbReference>
<dbReference type="InterPro" id="IPR006680">
    <property type="entry name" value="Amidohydro-rel"/>
</dbReference>
<dbReference type="Gene3D" id="2.30.40.10">
    <property type="entry name" value="Urease, subunit C, domain 1"/>
    <property type="match status" value="1"/>
</dbReference>
<dbReference type="RefSeq" id="XP_033171929.1">
    <property type="nucleotide sequence ID" value="XM_033316038.1"/>
</dbReference>
<dbReference type="Proteomes" id="UP000515162">
    <property type="component" value="Chromosome X"/>
</dbReference>
<feature type="domain" description="Amidohydrolase-related" evidence="3">
    <location>
        <begin position="76"/>
        <end position="179"/>
    </location>
</feature>
<dbReference type="GO" id="GO:0008448">
    <property type="term" value="F:N-acetylglucosamine-6-phosphate deacetylase activity"/>
    <property type="evidence" value="ECO:0007669"/>
    <property type="project" value="TreeGrafter"/>
</dbReference>
<dbReference type="Gene3D" id="3.20.20.140">
    <property type="entry name" value="Metal-dependent hydrolases"/>
    <property type="match status" value="1"/>
</dbReference>